<proteinExistence type="predicted"/>
<dbReference type="EMBL" id="QJPH01000087">
    <property type="protein sequence ID" value="PZN86270.1"/>
    <property type="molecule type" value="Genomic_DNA"/>
</dbReference>
<dbReference type="Proteomes" id="UP000249396">
    <property type="component" value="Unassembled WGS sequence"/>
</dbReference>
<sequence>MKESDLYHKWIEWSDEDQVYIGKCPDLITGIHGDDPVKLYGELCEVIEDVVSHFNGQGRQLPSPRIRPMQEVA</sequence>
<dbReference type="AlphaFoldDB" id="A0A2W4TG62"/>
<accession>A0A2W4TG62</accession>
<dbReference type="SUPFAM" id="SSF143100">
    <property type="entry name" value="TTHA1013/TTHA0281-like"/>
    <property type="match status" value="1"/>
</dbReference>
<evidence type="ECO:0000313" key="1">
    <source>
        <dbReference type="EMBL" id="PZN86270.1"/>
    </source>
</evidence>
<evidence type="ECO:0000313" key="2">
    <source>
        <dbReference type="Proteomes" id="UP000249396"/>
    </source>
</evidence>
<reference evidence="1 2" key="1">
    <citation type="journal article" date="2018" name="Aquat. Microb. Ecol.">
        <title>Gammaproteobacterial methanotrophs dominate.</title>
        <authorList>
            <person name="Rissanen A.J."/>
            <person name="Saarenheimo J."/>
            <person name="Tiirola M."/>
            <person name="Peura S."/>
            <person name="Aalto S.L."/>
            <person name="Karvinen A."/>
            <person name="Nykanen H."/>
        </authorList>
    </citation>
    <scope>NUCLEOTIDE SEQUENCE [LARGE SCALE GENOMIC DNA]</scope>
    <source>
        <strain evidence="1">AMbin10</strain>
    </source>
</reference>
<organism evidence="1 2">
    <name type="scientific">Candidatus Methylumidiphilus alinenensis</name>
    <dbReference type="NCBI Taxonomy" id="2202197"/>
    <lineage>
        <taxon>Bacteria</taxon>
        <taxon>Pseudomonadati</taxon>
        <taxon>Pseudomonadota</taxon>
        <taxon>Gammaproteobacteria</taxon>
        <taxon>Methylococcales</taxon>
        <taxon>Candidatus Methylumidiphilus</taxon>
    </lineage>
</organism>
<name>A0A2W4TG62_9GAMM</name>
<protein>
    <submittedName>
        <fullName evidence="1">Pilus assembly protein HicB</fullName>
    </submittedName>
</protein>
<comment type="caution">
    <text evidence="1">The sequence shown here is derived from an EMBL/GenBank/DDBJ whole genome shotgun (WGS) entry which is preliminary data.</text>
</comment>
<gene>
    <name evidence="1" type="ORF">DM484_00970</name>
</gene>
<dbReference type="InterPro" id="IPR035069">
    <property type="entry name" value="TTHA1013/TTHA0281-like"/>
</dbReference>